<dbReference type="OrthoDB" id="9949097at2"/>
<dbReference type="Proteomes" id="UP000198896">
    <property type="component" value="Unassembled WGS sequence"/>
</dbReference>
<keyword evidence="3" id="KW-1185">Reference proteome</keyword>
<accession>A0A1I2CCQ4</accession>
<dbReference type="PROSITE" id="PS51257">
    <property type="entry name" value="PROKAR_LIPOPROTEIN"/>
    <property type="match status" value="1"/>
</dbReference>
<name>A0A1I2CCQ4_9FIRM</name>
<reference evidence="2 3" key="1">
    <citation type="submission" date="2016-10" db="EMBL/GenBank/DDBJ databases">
        <authorList>
            <person name="de Groot N.N."/>
        </authorList>
    </citation>
    <scope>NUCLEOTIDE SEQUENCE [LARGE SCALE GENOMIC DNA]</scope>
    <source>
        <strain evidence="2 3">DSM 9236</strain>
    </source>
</reference>
<evidence type="ECO:0000256" key="1">
    <source>
        <dbReference type="SAM" id="SignalP"/>
    </source>
</evidence>
<protein>
    <submittedName>
        <fullName evidence="2">Uncharacterized protein</fullName>
    </submittedName>
</protein>
<keyword evidence="1" id="KW-0732">Signal</keyword>
<dbReference type="EMBL" id="FONL01000012">
    <property type="protein sequence ID" value="SFE66101.1"/>
    <property type="molecule type" value="Genomic_DNA"/>
</dbReference>
<gene>
    <name evidence="2" type="ORF">SAMN05216245_11232</name>
</gene>
<proteinExistence type="predicted"/>
<dbReference type="STRING" id="1123323.SAMN05216245_11232"/>
<evidence type="ECO:0000313" key="3">
    <source>
        <dbReference type="Proteomes" id="UP000198896"/>
    </source>
</evidence>
<feature type="chain" id="PRO_5011669960" evidence="1">
    <location>
        <begin position="22"/>
        <end position="266"/>
    </location>
</feature>
<organism evidence="2 3">
    <name type="scientific">Succiniclasticum ruminis DSM 9236</name>
    <dbReference type="NCBI Taxonomy" id="1123323"/>
    <lineage>
        <taxon>Bacteria</taxon>
        <taxon>Bacillati</taxon>
        <taxon>Bacillota</taxon>
        <taxon>Negativicutes</taxon>
        <taxon>Acidaminococcales</taxon>
        <taxon>Acidaminococcaceae</taxon>
        <taxon>Succiniclasticum</taxon>
    </lineage>
</organism>
<feature type="signal peptide" evidence="1">
    <location>
        <begin position="1"/>
        <end position="21"/>
    </location>
</feature>
<dbReference type="RefSeq" id="WP_093913850.1">
    <property type="nucleotide sequence ID" value="NZ_FONL01000012.1"/>
</dbReference>
<evidence type="ECO:0000313" key="2">
    <source>
        <dbReference type="EMBL" id="SFE66101.1"/>
    </source>
</evidence>
<sequence length="266" mass="29699">MKRLKGSRRRLLLFAVLLAMAALLVAGCGEEEKYNKEKAQILEELKQVQLIKVPANLEGEALDAAIDEAAPRHKAALEQIDSKLKALGEKYGKADAKFKADAEEIRKTLKQDHVEWLKAAIAPKIKGDSVMGVGIGCRWKEIEEILGEPIEKKQTAVLTEFKYSGLVFNEIRDHGETYGKPLPPSYGPDAYYMTGAGYKTGSGIQVGMTKAEVLDCYRGKLASLDDHTDPKFIIMRFDPTPDHKHEYNQFMQLTDGKLSRLIVARH</sequence>
<dbReference type="AlphaFoldDB" id="A0A1I2CCQ4"/>